<reference evidence="3" key="1">
    <citation type="submission" date="2011-05" db="EMBL/GenBank/DDBJ databases">
        <title>Complete sequence of Desulfotomaculum ruminis DSM 2154.</title>
        <authorList>
            <person name="Lucas S."/>
            <person name="Copeland A."/>
            <person name="Lapidus A."/>
            <person name="Cheng J.-F."/>
            <person name="Goodwin L."/>
            <person name="Pitluck S."/>
            <person name="Lu M."/>
            <person name="Detter J.C."/>
            <person name="Han C."/>
            <person name="Tapia R."/>
            <person name="Land M."/>
            <person name="Hauser L."/>
            <person name="Kyrpides N."/>
            <person name="Ivanova N."/>
            <person name="Mikhailova N."/>
            <person name="Pagani I."/>
            <person name="Stams A.J.M."/>
            <person name="Plugge C.M."/>
            <person name="Muyzer G."/>
            <person name="Kuever J."/>
            <person name="Parshina S.N."/>
            <person name="Ivanova A.E."/>
            <person name="Nazina T.N."/>
            <person name="Brambilla E."/>
            <person name="Spring S."/>
            <person name="Klenk H.-P."/>
            <person name="Woyke T."/>
        </authorList>
    </citation>
    <scope>NUCLEOTIDE SEQUENCE [LARGE SCALE GENOMIC DNA]</scope>
    <source>
        <strain evidence="3">ATCC 23193 / DSM 2154 / NCIB 8452 / DL</strain>
    </source>
</reference>
<dbReference type="AlphaFoldDB" id="F6DNW9"/>
<dbReference type="RefSeq" id="WP_013842444.1">
    <property type="nucleotide sequence ID" value="NC_015589.1"/>
</dbReference>
<evidence type="ECO:0000313" key="2">
    <source>
        <dbReference type="EMBL" id="AEG60688.1"/>
    </source>
</evidence>
<dbReference type="OrthoDB" id="61520at2"/>
<keyword evidence="3" id="KW-1185">Reference proteome</keyword>
<dbReference type="EMBL" id="CP002780">
    <property type="protein sequence ID" value="AEG60688.1"/>
    <property type="molecule type" value="Genomic_DNA"/>
</dbReference>
<dbReference type="Pfam" id="PF16472">
    <property type="entry name" value="DUF5050"/>
    <property type="match status" value="1"/>
</dbReference>
<evidence type="ECO:0000313" key="3">
    <source>
        <dbReference type="Proteomes" id="UP000009234"/>
    </source>
</evidence>
<dbReference type="InterPro" id="IPR032485">
    <property type="entry name" value="LRP1-like_beta_prop"/>
</dbReference>
<gene>
    <name evidence="2" type="ordered locus">Desru_2451</name>
</gene>
<reference evidence="2 3" key="2">
    <citation type="journal article" date="2012" name="Stand. Genomic Sci.">
        <title>Complete genome sequence of the sulfate-reducing firmicute Desulfotomaculum ruminis type strain (DL(T)).</title>
        <authorList>
            <person name="Spring S."/>
            <person name="Visser M."/>
            <person name="Lu M."/>
            <person name="Copeland A."/>
            <person name="Lapidus A."/>
            <person name="Lucas S."/>
            <person name="Cheng J.F."/>
            <person name="Han C."/>
            <person name="Tapia R."/>
            <person name="Goodwin L.A."/>
            <person name="Pitluck S."/>
            <person name="Ivanova N."/>
            <person name="Land M."/>
            <person name="Hauser L."/>
            <person name="Larimer F."/>
            <person name="Rohde M."/>
            <person name="Goker M."/>
            <person name="Detter J.C."/>
            <person name="Kyrpides N.C."/>
            <person name="Woyke T."/>
            <person name="Schaap P.J."/>
            <person name="Plugge C.M."/>
            <person name="Muyzer G."/>
            <person name="Kuever J."/>
            <person name="Pereira I.A."/>
            <person name="Parshina S.N."/>
            <person name="Bernier-Latmani R."/>
            <person name="Stams A.J."/>
            <person name="Klenk H.P."/>
        </authorList>
    </citation>
    <scope>NUCLEOTIDE SEQUENCE [LARGE SCALE GENOMIC DNA]</scope>
    <source>
        <strain evidence="3">ATCC 23193 / DSM 2154 / NCIB 8452 / DL</strain>
    </source>
</reference>
<proteinExistence type="predicted"/>
<dbReference type="KEGG" id="dru:Desru_2451"/>
<protein>
    <recommendedName>
        <fullName evidence="1">Prolow-density lipoprotein receptor-related protein 1-like beta-propeller domain-containing protein</fullName>
    </recommendedName>
</protein>
<organism evidence="2 3">
    <name type="scientific">Desulforamulus ruminis (strain ATCC 23193 / DSM 2154 / NCIMB 8452 / DL)</name>
    <name type="common">Desulfotomaculum ruminis</name>
    <dbReference type="NCBI Taxonomy" id="696281"/>
    <lineage>
        <taxon>Bacteria</taxon>
        <taxon>Bacillati</taxon>
        <taxon>Bacillota</taxon>
        <taxon>Clostridia</taxon>
        <taxon>Eubacteriales</taxon>
        <taxon>Peptococcaceae</taxon>
        <taxon>Desulforamulus</taxon>
    </lineage>
</organism>
<feature type="domain" description="Prolow-density lipoprotein receptor-related protein 1-like beta-propeller" evidence="1">
    <location>
        <begin position="328"/>
        <end position="432"/>
    </location>
</feature>
<dbReference type="Proteomes" id="UP000009234">
    <property type="component" value="Chromosome"/>
</dbReference>
<accession>F6DNW9</accession>
<name>F6DNW9_DESRL</name>
<dbReference type="HOGENOM" id="CLU_040775_0_0_9"/>
<sequence>MKRATLLWITVFILCLTLQVKPVLAETVKVSLPGFPVALNEVTVNNDYRQYPLIVYKDITYFPMTYYDCRFLGLETHWSTEKGLEIKSTGITGGYRDYLGKVKNKQTDTAVRAAFPVTMNGKAIENSTEAYPLLTFRNVTYFPITRELGETFGWDCQFDRDKGLIIRSGNAVVHEVYWPGYHPEYGFTTGNGYFFYSGGDGKIYQTQGGKLEEPAEIYRLPKWTYGNGEFVRPRFYVENGKPCFSYHQGGAVMGADYYFEIKPDGTCREKYSGYLTVKQFGDWSVTARQFGPPTSDNLSVQYREQEPKSVGDPAYVYGWSVIDGQSYSPSKDIYLMGKEIYILAFNPANGKNESRVHRVNMDTNQVTQMTTEAVDHFQMNTDSIYYLKEANLYRTGLQDGVTETVKTGVQSFCLLDKLVYYVDAQDSQLYKLGWEDSLNPGAKVKSLKIEDGYLICSFSSEKFIPYKLLIFNADGNLVWKGSDGIKDVILNQGVITYQSEEDGRFFSGKI</sequence>
<evidence type="ECO:0000259" key="1">
    <source>
        <dbReference type="Pfam" id="PF16472"/>
    </source>
</evidence>
<dbReference type="eggNOG" id="ENOG50308RU">
    <property type="taxonomic scope" value="Bacteria"/>
</dbReference>